<protein>
    <submittedName>
        <fullName evidence="5">Transcriptional regulator, AsnC family</fullName>
    </submittedName>
</protein>
<dbReference type="SUPFAM" id="SSF54909">
    <property type="entry name" value="Dimeric alpha+beta barrel"/>
    <property type="match status" value="1"/>
</dbReference>
<dbReference type="InterPro" id="IPR036388">
    <property type="entry name" value="WH-like_DNA-bd_sf"/>
</dbReference>
<accession>G8TYF6</accession>
<dbReference type="PRINTS" id="PR00033">
    <property type="entry name" value="HTHASNC"/>
</dbReference>
<dbReference type="CDD" id="cd00090">
    <property type="entry name" value="HTH_ARSR"/>
    <property type="match status" value="1"/>
</dbReference>
<dbReference type="PANTHER" id="PTHR30154:SF34">
    <property type="entry name" value="TRANSCRIPTIONAL REGULATOR AZLB"/>
    <property type="match status" value="1"/>
</dbReference>
<dbReference type="InterPro" id="IPR000485">
    <property type="entry name" value="AsnC-type_HTH_dom"/>
</dbReference>
<evidence type="ECO:0000259" key="4">
    <source>
        <dbReference type="PROSITE" id="PS50956"/>
    </source>
</evidence>
<dbReference type="PATRIC" id="fig|679936.5.peg.2849"/>
<dbReference type="PANTHER" id="PTHR30154">
    <property type="entry name" value="LEUCINE-RESPONSIVE REGULATORY PROTEIN"/>
    <property type="match status" value="1"/>
</dbReference>
<dbReference type="SUPFAM" id="SSF46785">
    <property type="entry name" value="Winged helix' DNA-binding domain"/>
    <property type="match status" value="1"/>
</dbReference>
<dbReference type="HOGENOM" id="CLU_091233_5_0_9"/>
<evidence type="ECO:0000313" key="5">
    <source>
        <dbReference type="EMBL" id="AEW06217.1"/>
    </source>
</evidence>
<dbReference type="AlphaFoldDB" id="G8TYF6"/>
<reference evidence="5 6" key="2">
    <citation type="journal article" date="2012" name="Stand. Genomic Sci.">
        <title>Complete genome sequence of the moderately thermophilic mineral-sulfide-oxidizing firmicute Sulfobacillus acidophilus type strain (NAL(T)).</title>
        <authorList>
            <person name="Anderson I."/>
            <person name="Chertkov O."/>
            <person name="Chen A."/>
            <person name="Saunders E."/>
            <person name="Lapidus A."/>
            <person name="Nolan M."/>
            <person name="Lucas S."/>
            <person name="Hammon N."/>
            <person name="Deshpande S."/>
            <person name="Cheng J.F."/>
            <person name="Han C."/>
            <person name="Tapia R."/>
            <person name="Goodwin L.A."/>
            <person name="Pitluck S."/>
            <person name="Liolios K."/>
            <person name="Pagani I."/>
            <person name="Ivanova N."/>
            <person name="Mikhailova N."/>
            <person name="Pati A."/>
            <person name="Palaniappan K."/>
            <person name="Land M."/>
            <person name="Pan C."/>
            <person name="Rohde M."/>
            <person name="Pukall R."/>
            <person name="Goker M."/>
            <person name="Detter J.C."/>
            <person name="Woyke T."/>
            <person name="Bristow J."/>
            <person name="Eisen J.A."/>
            <person name="Markowitz V."/>
            <person name="Hugenholtz P."/>
            <person name="Kyrpides N.C."/>
            <person name="Klenk H.P."/>
            <person name="Mavromatis K."/>
        </authorList>
    </citation>
    <scope>NUCLEOTIDE SEQUENCE [LARGE SCALE GENOMIC DNA]</scope>
    <source>
        <strain evidence="6">ATCC 700253 / DSM 10332 / NAL</strain>
    </source>
</reference>
<proteinExistence type="predicted"/>
<keyword evidence="1" id="KW-0805">Transcription regulation</keyword>
<dbReference type="SMART" id="SM00344">
    <property type="entry name" value="HTH_ASNC"/>
    <property type="match status" value="1"/>
</dbReference>
<dbReference type="Pfam" id="PF01037">
    <property type="entry name" value="AsnC_trans_reg"/>
    <property type="match status" value="1"/>
</dbReference>
<dbReference type="PROSITE" id="PS00519">
    <property type="entry name" value="HTH_ASNC_1"/>
    <property type="match status" value="1"/>
</dbReference>
<dbReference type="GO" id="GO:0043565">
    <property type="term" value="F:sequence-specific DNA binding"/>
    <property type="evidence" value="ECO:0007669"/>
    <property type="project" value="InterPro"/>
</dbReference>
<sequence>MELDDIDRQILVLLHDQARMPLQELATRIGLSRAAVHDRVKKLIQSGVIRGFELRLDPDLLGYPVLAWIGLLTVQGTEAYQTLEDLSQIPEIEAAYVVTGHFDFLVKVRARNNAHLQQLLFEKIDQVHGFQRSETMVVLSAAVDKGALDPKLYQSS</sequence>
<dbReference type="InterPro" id="IPR011991">
    <property type="entry name" value="ArsR-like_HTH"/>
</dbReference>
<gene>
    <name evidence="5" type="ordered locus">Sulac_2756</name>
</gene>
<organism evidence="5 6">
    <name type="scientific">Sulfobacillus acidophilus (strain ATCC 700253 / DSM 10332 / NAL)</name>
    <dbReference type="NCBI Taxonomy" id="679936"/>
    <lineage>
        <taxon>Bacteria</taxon>
        <taxon>Bacillati</taxon>
        <taxon>Bacillota</taxon>
        <taxon>Clostridia</taxon>
        <taxon>Eubacteriales</taxon>
        <taxon>Clostridiales Family XVII. Incertae Sedis</taxon>
        <taxon>Sulfobacillus</taxon>
    </lineage>
</organism>
<dbReference type="STRING" id="679936.Sulac_2756"/>
<dbReference type="Proteomes" id="UP000005439">
    <property type="component" value="Chromosome"/>
</dbReference>
<evidence type="ECO:0000256" key="2">
    <source>
        <dbReference type="ARBA" id="ARBA00023125"/>
    </source>
</evidence>
<dbReference type="InterPro" id="IPR019887">
    <property type="entry name" value="Tscrpt_reg_AsnC/Lrp_C"/>
</dbReference>
<dbReference type="Gene3D" id="3.30.70.920">
    <property type="match status" value="1"/>
</dbReference>
<dbReference type="Gene3D" id="1.10.10.10">
    <property type="entry name" value="Winged helix-like DNA-binding domain superfamily/Winged helix DNA-binding domain"/>
    <property type="match status" value="1"/>
</dbReference>
<dbReference type="InterPro" id="IPR011008">
    <property type="entry name" value="Dimeric_a/b-barrel"/>
</dbReference>
<name>G8TYF6_SULAD</name>
<dbReference type="GO" id="GO:0043200">
    <property type="term" value="P:response to amino acid"/>
    <property type="evidence" value="ECO:0007669"/>
    <property type="project" value="TreeGrafter"/>
</dbReference>
<dbReference type="PROSITE" id="PS50956">
    <property type="entry name" value="HTH_ASNC_2"/>
    <property type="match status" value="1"/>
</dbReference>
<dbReference type="GO" id="GO:0005829">
    <property type="term" value="C:cytosol"/>
    <property type="evidence" value="ECO:0007669"/>
    <property type="project" value="TreeGrafter"/>
</dbReference>
<dbReference type="InterPro" id="IPR036390">
    <property type="entry name" value="WH_DNA-bd_sf"/>
</dbReference>
<dbReference type="EMBL" id="CP003179">
    <property type="protein sequence ID" value="AEW06217.1"/>
    <property type="molecule type" value="Genomic_DNA"/>
</dbReference>
<evidence type="ECO:0000256" key="3">
    <source>
        <dbReference type="ARBA" id="ARBA00023163"/>
    </source>
</evidence>
<reference evidence="6" key="1">
    <citation type="submission" date="2011-12" db="EMBL/GenBank/DDBJ databases">
        <title>The complete genome of chromosome of Sulfobacillus acidophilus DSM 10332.</title>
        <authorList>
            <person name="Lucas S."/>
            <person name="Han J."/>
            <person name="Lapidus A."/>
            <person name="Bruce D."/>
            <person name="Goodwin L."/>
            <person name="Pitluck S."/>
            <person name="Peters L."/>
            <person name="Kyrpides N."/>
            <person name="Mavromatis K."/>
            <person name="Ivanova N."/>
            <person name="Mikhailova N."/>
            <person name="Chertkov O."/>
            <person name="Saunders E."/>
            <person name="Detter J.C."/>
            <person name="Tapia R."/>
            <person name="Han C."/>
            <person name="Land M."/>
            <person name="Hauser L."/>
            <person name="Markowitz V."/>
            <person name="Cheng J.-F."/>
            <person name="Hugenholtz P."/>
            <person name="Woyke T."/>
            <person name="Wu D."/>
            <person name="Pukall R."/>
            <person name="Gehrich-Schroeter G."/>
            <person name="Schneider S."/>
            <person name="Klenk H.-P."/>
            <person name="Eisen J.A."/>
        </authorList>
    </citation>
    <scope>NUCLEOTIDE SEQUENCE [LARGE SCALE GENOMIC DNA]</scope>
    <source>
        <strain evidence="6">ATCC 700253 / DSM 10332 / NAL</strain>
    </source>
</reference>
<keyword evidence="6" id="KW-1185">Reference proteome</keyword>
<dbReference type="InterPro" id="IPR019888">
    <property type="entry name" value="Tscrpt_reg_AsnC-like"/>
</dbReference>
<evidence type="ECO:0000256" key="1">
    <source>
        <dbReference type="ARBA" id="ARBA00023015"/>
    </source>
</evidence>
<evidence type="ECO:0000313" key="6">
    <source>
        <dbReference type="Proteomes" id="UP000005439"/>
    </source>
</evidence>
<keyword evidence="3" id="KW-0804">Transcription</keyword>
<dbReference type="KEGG" id="sap:Sulac_2756"/>
<dbReference type="InterPro" id="IPR019885">
    <property type="entry name" value="Tscrpt_reg_HTH_AsnC-type_CS"/>
</dbReference>
<dbReference type="Pfam" id="PF13412">
    <property type="entry name" value="HTH_24"/>
    <property type="match status" value="1"/>
</dbReference>
<feature type="domain" description="HTH asnC-type" evidence="4">
    <location>
        <begin position="3"/>
        <end position="64"/>
    </location>
</feature>
<keyword evidence="2" id="KW-0238">DNA-binding</keyword>